<accession>A0A0A9DI00</accession>
<dbReference type="AlphaFoldDB" id="A0A0A9DI00"/>
<reference evidence="1" key="2">
    <citation type="journal article" date="2015" name="Data Brief">
        <title>Shoot transcriptome of the giant reed, Arundo donax.</title>
        <authorList>
            <person name="Barrero R.A."/>
            <person name="Guerrero F.D."/>
            <person name="Moolhuijzen P."/>
            <person name="Goolsby J.A."/>
            <person name="Tidwell J."/>
            <person name="Bellgard S.E."/>
            <person name="Bellgard M.I."/>
        </authorList>
    </citation>
    <scope>NUCLEOTIDE SEQUENCE</scope>
    <source>
        <tissue evidence="1">Shoot tissue taken approximately 20 cm above the soil surface</tissue>
    </source>
</reference>
<sequence>MTSSPSPRPAVWLRPPPPSPVTSFAYFSAVSLRGILSLSSASRVPSISIRRQRPLDSPFAGRPRLLNAARSSGDPGEMMSAAFTQF</sequence>
<proteinExistence type="predicted"/>
<name>A0A0A9DI00_ARUDO</name>
<reference evidence="1" key="1">
    <citation type="submission" date="2014-09" db="EMBL/GenBank/DDBJ databases">
        <authorList>
            <person name="Magalhaes I.L.F."/>
            <person name="Oliveira U."/>
            <person name="Santos F.R."/>
            <person name="Vidigal T.H.D.A."/>
            <person name="Brescovit A.D."/>
            <person name="Santos A.J."/>
        </authorList>
    </citation>
    <scope>NUCLEOTIDE SEQUENCE</scope>
    <source>
        <tissue evidence="1">Shoot tissue taken approximately 20 cm above the soil surface</tissue>
    </source>
</reference>
<dbReference type="EMBL" id="GBRH01209711">
    <property type="protein sequence ID" value="JAD88184.1"/>
    <property type="molecule type" value="Transcribed_RNA"/>
</dbReference>
<protein>
    <submittedName>
        <fullName evidence="1">Uncharacterized protein</fullName>
    </submittedName>
</protein>
<organism evidence="1">
    <name type="scientific">Arundo donax</name>
    <name type="common">Giant reed</name>
    <name type="synonym">Donax arundinaceus</name>
    <dbReference type="NCBI Taxonomy" id="35708"/>
    <lineage>
        <taxon>Eukaryota</taxon>
        <taxon>Viridiplantae</taxon>
        <taxon>Streptophyta</taxon>
        <taxon>Embryophyta</taxon>
        <taxon>Tracheophyta</taxon>
        <taxon>Spermatophyta</taxon>
        <taxon>Magnoliopsida</taxon>
        <taxon>Liliopsida</taxon>
        <taxon>Poales</taxon>
        <taxon>Poaceae</taxon>
        <taxon>PACMAD clade</taxon>
        <taxon>Arundinoideae</taxon>
        <taxon>Arundineae</taxon>
        <taxon>Arundo</taxon>
    </lineage>
</organism>
<evidence type="ECO:0000313" key="1">
    <source>
        <dbReference type="EMBL" id="JAD88184.1"/>
    </source>
</evidence>